<comment type="caution">
    <text evidence="1">The sequence shown here is derived from an EMBL/GenBank/DDBJ whole genome shotgun (WGS) entry which is preliminary data.</text>
</comment>
<dbReference type="PANTHER" id="PTHR15892">
    <property type="entry name" value="MITOCHONDRIAL RIBOSOMAL PROTEIN L30"/>
    <property type="match status" value="1"/>
</dbReference>
<dbReference type="InterPro" id="IPR036919">
    <property type="entry name" value="Ribo_uL30_ferredoxin-like_sf"/>
</dbReference>
<organism evidence="1 2">
    <name type="scientific">Cryptolaemus montrouzieri</name>
    <dbReference type="NCBI Taxonomy" id="559131"/>
    <lineage>
        <taxon>Eukaryota</taxon>
        <taxon>Metazoa</taxon>
        <taxon>Ecdysozoa</taxon>
        <taxon>Arthropoda</taxon>
        <taxon>Hexapoda</taxon>
        <taxon>Insecta</taxon>
        <taxon>Pterygota</taxon>
        <taxon>Neoptera</taxon>
        <taxon>Endopterygota</taxon>
        <taxon>Coleoptera</taxon>
        <taxon>Polyphaga</taxon>
        <taxon>Cucujiformia</taxon>
        <taxon>Coccinelloidea</taxon>
        <taxon>Coccinellidae</taxon>
        <taxon>Scymninae</taxon>
        <taxon>Scymnini</taxon>
        <taxon>Cryptolaemus</taxon>
    </lineage>
</organism>
<keyword evidence="2" id="KW-1185">Reference proteome</keyword>
<dbReference type="Proteomes" id="UP001516400">
    <property type="component" value="Unassembled WGS sequence"/>
</dbReference>
<dbReference type="EMBL" id="JABFTP020000042">
    <property type="protein sequence ID" value="KAL3270694.1"/>
    <property type="molecule type" value="Genomic_DNA"/>
</dbReference>
<dbReference type="InterPro" id="IPR005996">
    <property type="entry name" value="Ribosomal_uL30_bac-type"/>
</dbReference>
<evidence type="ECO:0000313" key="1">
    <source>
        <dbReference type="EMBL" id="KAL3270694.1"/>
    </source>
</evidence>
<protein>
    <recommendedName>
        <fullName evidence="3">39S ribosomal protein L30, mitochondrial</fullName>
    </recommendedName>
</protein>
<dbReference type="SUPFAM" id="SSF55129">
    <property type="entry name" value="Ribosomal protein L30p/L7e"/>
    <property type="match status" value="1"/>
</dbReference>
<dbReference type="AlphaFoldDB" id="A0ABD2MX36"/>
<sequence>MSFLKPFNPLNIATRFVGKKKYIWKDEFIQYPGFKYYPRHPDFKDPPYEPTKLFRVQRIKPLKGVPYFEKSILKDFKLDGKLSDVVILKNMKETNMKLWKIKHLIQIKPVTFPNGFPEDTNGTYLEENGELVIIQKISSEKMQLAEQFQKNVGKMDGDTLRRDSRKKWLSGWDWQ</sequence>
<name>A0ABD2MX36_9CUCU</name>
<gene>
    <name evidence="1" type="ORF">HHI36_021222</name>
</gene>
<evidence type="ECO:0008006" key="3">
    <source>
        <dbReference type="Google" id="ProtNLM"/>
    </source>
</evidence>
<proteinExistence type="predicted"/>
<accession>A0ABD2MX36</accession>
<evidence type="ECO:0000313" key="2">
    <source>
        <dbReference type="Proteomes" id="UP001516400"/>
    </source>
</evidence>
<dbReference type="PANTHER" id="PTHR15892:SF2">
    <property type="entry name" value="LARGE RIBOSOMAL SUBUNIT PROTEIN UL30M"/>
    <property type="match status" value="1"/>
</dbReference>
<reference evidence="1 2" key="1">
    <citation type="journal article" date="2021" name="BMC Biol.">
        <title>Horizontally acquired antibacterial genes associated with adaptive radiation of ladybird beetles.</title>
        <authorList>
            <person name="Li H.S."/>
            <person name="Tang X.F."/>
            <person name="Huang Y.H."/>
            <person name="Xu Z.Y."/>
            <person name="Chen M.L."/>
            <person name="Du X.Y."/>
            <person name="Qiu B.Y."/>
            <person name="Chen P.T."/>
            <person name="Zhang W."/>
            <person name="Slipinski A."/>
            <person name="Escalona H.E."/>
            <person name="Waterhouse R.M."/>
            <person name="Zwick A."/>
            <person name="Pang H."/>
        </authorList>
    </citation>
    <scope>NUCLEOTIDE SEQUENCE [LARGE SCALE GENOMIC DNA]</scope>
    <source>
        <strain evidence="1">SYSU2018</strain>
    </source>
</reference>